<dbReference type="OrthoDB" id="7693469at2759"/>
<keyword evidence="1" id="KW-0862">Zinc</keyword>
<dbReference type="InterPro" id="IPR001878">
    <property type="entry name" value="Znf_CCHC"/>
</dbReference>
<dbReference type="PaxDb" id="67767-A0A0J7KSM6"/>
<dbReference type="STRING" id="67767.A0A0J7KSM6"/>
<accession>A0A0J7KSM6</accession>
<keyword evidence="1" id="KW-0863">Zinc-finger</keyword>
<keyword evidence="1" id="KW-0479">Metal-binding</keyword>
<evidence type="ECO:0000313" key="4">
    <source>
        <dbReference type="Proteomes" id="UP000036403"/>
    </source>
</evidence>
<gene>
    <name evidence="3" type="ORF">RF55_6558</name>
</gene>
<dbReference type="EMBL" id="LBMM01003592">
    <property type="protein sequence ID" value="KMQ93348.1"/>
    <property type="molecule type" value="Genomic_DNA"/>
</dbReference>
<dbReference type="Proteomes" id="UP000036403">
    <property type="component" value="Unassembled WGS sequence"/>
</dbReference>
<keyword evidence="4" id="KW-1185">Reference proteome</keyword>
<organism evidence="3 4">
    <name type="scientific">Lasius niger</name>
    <name type="common">Black garden ant</name>
    <dbReference type="NCBI Taxonomy" id="67767"/>
    <lineage>
        <taxon>Eukaryota</taxon>
        <taxon>Metazoa</taxon>
        <taxon>Ecdysozoa</taxon>
        <taxon>Arthropoda</taxon>
        <taxon>Hexapoda</taxon>
        <taxon>Insecta</taxon>
        <taxon>Pterygota</taxon>
        <taxon>Neoptera</taxon>
        <taxon>Endopterygota</taxon>
        <taxon>Hymenoptera</taxon>
        <taxon>Apocrita</taxon>
        <taxon>Aculeata</taxon>
        <taxon>Formicoidea</taxon>
        <taxon>Formicidae</taxon>
        <taxon>Formicinae</taxon>
        <taxon>Lasius</taxon>
        <taxon>Lasius</taxon>
    </lineage>
</organism>
<dbReference type="PROSITE" id="PS50158">
    <property type="entry name" value="ZF_CCHC"/>
    <property type="match status" value="2"/>
</dbReference>
<comment type="caution">
    <text evidence="3">The sequence shown here is derived from an EMBL/GenBank/DDBJ whole genome shotgun (WGS) entry which is preliminary data.</text>
</comment>
<evidence type="ECO:0000313" key="3">
    <source>
        <dbReference type="EMBL" id="KMQ93348.1"/>
    </source>
</evidence>
<proteinExistence type="predicted"/>
<dbReference type="InterPro" id="IPR051714">
    <property type="entry name" value="Znf_CCHC_NABP"/>
</dbReference>
<dbReference type="GO" id="GO:0008270">
    <property type="term" value="F:zinc ion binding"/>
    <property type="evidence" value="ECO:0007669"/>
    <property type="project" value="UniProtKB-KW"/>
</dbReference>
<dbReference type="GO" id="GO:0003676">
    <property type="term" value="F:nucleic acid binding"/>
    <property type="evidence" value="ECO:0007669"/>
    <property type="project" value="InterPro"/>
</dbReference>
<dbReference type="Gene3D" id="4.10.60.10">
    <property type="entry name" value="Zinc finger, CCHC-type"/>
    <property type="match status" value="1"/>
</dbReference>
<feature type="domain" description="CCHC-type" evidence="2">
    <location>
        <begin position="105"/>
        <end position="119"/>
    </location>
</feature>
<name>A0A0J7KSM6_LASNI</name>
<dbReference type="PANTHER" id="PTHR23002">
    <property type="entry name" value="ZINC FINGER CCHC DOMAIN CONTAINING PROTEIN"/>
    <property type="match status" value="1"/>
</dbReference>
<evidence type="ECO:0000256" key="1">
    <source>
        <dbReference type="PROSITE-ProRule" id="PRU00047"/>
    </source>
</evidence>
<feature type="domain" description="CCHC-type" evidence="2">
    <location>
        <begin position="84"/>
        <end position="99"/>
    </location>
</feature>
<dbReference type="Pfam" id="PF00098">
    <property type="entry name" value="zf-CCHC"/>
    <property type="match status" value="2"/>
</dbReference>
<dbReference type="SMART" id="SM00343">
    <property type="entry name" value="ZnF_C2HC"/>
    <property type="match status" value="2"/>
</dbReference>
<evidence type="ECO:0000259" key="2">
    <source>
        <dbReference type="PROSITE" id="PS50158"/>
    </source>
</evidence>
<protein>
    <submittedName>
        <fullName evidence="3">Enzymatic poly</fullName>
    </submittedName>
</protein>
<dbReference type="InterPro" id="IPR036875">
    <property type="entry name" value="Znf_CCHC_sf"/>
</dbReference>
<dbReference type="SUPFAM" id="SSF57756">
    <property type="entry name" value="Retrovirus zinc finger-like domains"/>
    <property type="match status" value="1"/>
</dbReference>
<reference evidence="3 4" key="1">
    <citation type="submission" date="2015-04" db="EMBL/GenBank/DDBJ databases">
        <title>Lasius niger genome sequencing.</title>
        <authorList>
            <person name="Konorov E.A."/>
            <person name="Nikitin M.A."/>
            <person name="Kirill M.V."/>
            <person name="Chang P."/>
        </authorList>
    </citation>
    <scope>NUCLEOTIDE SEQUENCE [LARGE SCALE GENOMIC DNA]</scope>
    <source>
        <tissue evidence="3">Whole</tissue>
    </source>
</reference>
<dbReference type="AlphaFoldDB" id="A0A0J7KSM6"/>
<sequence>MIELATQARVKIRATIQYIVAGIQDDPANKTILYGAKTIRELKERFVQYECMRNEMKGKSKPLKTEEKKKYSKLERKTTTVKACFNCGEKNHISKNCPDKDKEIKCFKCNQHGHIAAKCVAKPAEKSTSSYATFQQPREKQLKEVEIANQKYSAVIDTGSDLSLMRRDTYAKVGAPRLNGKTKFDVRVRRK</sequence>